<reference evidence="2" key="2">
    <citation type="submission" date="2014-04" db="EMBL/GenBank/DDBJ databases">
        <authorList>
            <person name="Xu Y.W."/>
            <person name="Yang Q."/>
        </authorList>
    </citation>
    <scope>NUCLEOTIDE SEQUENCE</scope>
    <source>
        <strain evidence="2">DSM 44626</strain>
    </source>
</reference>
<evidence type="ECO:0000313" key="2">
    <source>
        <dbReference type="EMBL" id="CDO90218.1"/>
    </source>
</evidence>
<dbReference type="Pfam" id="PF02515">
    <property type="entry name" value="CoA_transf_3"/>
    <property type="match status" value="1"/>
</dbReference>
<dbReference type="Gene3D" id="3.40.50.10540">
    <property type="entry name" value="Crotonobetainyl-coa:carnitine coa-transferase, domain 1"/>
    <property type="match status" value="1"/>
</dbReference>
<organism evidence="2">
    <name type="scientific">Mycobacterium triplex</name>
    <dbReference type="NCBI Taxonomy" id="47839"/>
    <lineage>
        <taxon>Bacteria</taxon>
        <taxon>Bacillati</taxon>
        <taxon>Actinomycetota</taxon>
        <taxon>Actinomycetes</taxon>
        <taxon>Mycobacteriales</taxon>
        <taxon>Mycobacteriaceae</taxon>
        <taxon>Mycobacterium</taxon>
        <taxon>Mycobacterium simiae complex</taxon>
    </lineage>
</organism>
<dbReference type="EMBL" id="HG964446">
    <property type="protein sequence ID" value="CDO90218.1"/>
    <property type="molecule type" value="Genomic_DNA"/>
</dbReference>
<protein>
    <submittedName>
        <fullName evidence="2">Alpha-methylacyl-CoA racemase</fullName>
    </submittedName>
</protein>
<dbReference type="SUPFAM" id="SSF89796">
    <property type="entry name" value="CoA-transferase family III (CaiB/BaiF)"/>
    <property type="match status" value="1"/>
</dbReference>
<dbReference type="InterPro" id="IPR003673">
    <property type="entry name" value="CoA-Trfase_fam_III"/>
</dbReference>
<accession>A0A024K421</accession>
<feature type="region of interest" description="Disordered" evidence="1">
    <location>
        <begin position="329"/>
        <end position="390"/>
    </location>
</feature>
<proteinExistence type="predicted"/>
<dbReference type="eggNOG" id="COG1804">
    <property type="taxonomic scope" value="Bacteria"/>
</dbReference>
<dbReference type="STRING" id="47839.BN973_04611"/>
<dbReference type="PANTHER" id="PTHR48228:SF5">
    <property type="entry name" value="ALPHA-METHYLACYL-COA RACEMASE"/>
    <property type="match status" value="1"/>
</dbReference>
<name>A0A024K421_9MYCO</name>
<reference evidence="2" key="1">
    <citation type="journal article" date="2014" name="Genome Announc.">
        <title>Draft Genome Sequence of Mycobacterium triplex DSM 44626.</title>
        <authorList>
            <person name="Sassi M."/>
            <person name="Croce O."/>
            <person name="Robert C."/>
            <person name="Raoult D."/>
            <person name="Drancourt M."/>
        </authorList>
    </citation>
    <scope>NUCLEOTIDE SEQUENCE [LARGE SCALE GENOMIC DNA]</scope>
    <source>
        <strain evidence="2">DSM 44626</strain>
    </source>
</reference>
<dbReference type="InterPro" id="IPR050509">
    <property type="entry name" value="CoA-transferase_III"/>
</dbReference>
<dbReference type="GO" id="GO:0003824">
    <property type="term" value="F:catalytic activity"/>
    <property type="evidence" value="ECO:0007669"/>
    <property type="project" value="InterPro"/>
</dbReference>
<gene>
    <name evidence="2" type="ORF">BN973_04611</name>
</gene>
<dbReference type="Proteomes" id="UP000028880">
    <property type="component" value="Unassembled WGS sequence"/>
</dbReference>
<dbReference type="PANTHER" id="PTHR48228">
    <property type="entry name" value="SUCCINYL-COA--D-CITRAMALATE COA-TRANSFERASE"/>
    <property type="match status" value="1"/>
</dbReference>
<dbReference type="InterPro" id="IPR023606">
    <property type="entry name" value="CoA-Trfase_III_dom_1_sf"/>
</dbReference>
<dbReference type="InterPro" id="IPR044855">
    <property type="entry name" value="CoA-Trfase_III_dom3_sf"/>
</dbReference>
<dbReference type="RefSeq" id="WP_232232131.1">
    <property type="nucleotide sequence ID" value="NZ_HG964446.1"/>
</dbReference>
<dbReference type="HOGENOM" id="CLU_033975_5_0_11"/>
<dbReference type="AlphaFoldDB" id="A0A024K421"/>
<sequence>MVEPSAPRRAPTGPPPLTGVRVLDLSALGPGPFCSMLLADFGADVVAVERPATPHPFDPAKSLSRGKRSVIVDLRAPRGPEVIARLADAADVLLESNRPGTMERRGLGPDVLCERNPRLIYTRLTGWGQHGPYRDRAGHDINYAAIAGTLGVIGEERPVPPLAMLGDLAGGSLFAALGIVMALYERTITGRGQVIDAAIADGSALLNLTNLAEFNAGIWAGRGRHILSGAAPFYGPYACSDGRFFAVGAIEPKFYANFLGALGLDGVDYSAQLDPAGWAELRERIASVFATKPRSHWTSVFADVDGCGAPVLELDELADDPHLRARATLVTEPDGSLTASPAPRLSRTPGRTGPAPSATGADTRDVLRESGFGDGEVNALIADETVSGPS</sequence>
<dbReference type="Gene3D" id="3.30.1540.10">
    <property type="entry name" value="formyl-coa transferase, domain 3"/>
    <property type="match status" value="1"/>
</dbReference>
<evidence type="ECO:0000256" key="1">
    <source>
        <dbReference type="SAM" id="MobiDB-lite"/>
    </source>
</evidence>